<evidence type="ECO:0000259" key="1">
    <source>
        <dbReference type="Pfam" id="PF19493"/>
    </source>
</evidence>
<sequence>MDGIEAVPVMVEGLRVYVEVRELDAPGEERPIGIRPPTLEQALDGLMGVAKAMGARLRETGAGKASVEFGCEFALESGSLVAVIGKASGKSTFKVALEWTNPTDG</sequence>
<evidence type="ECO:0000313" key="2">
    <source>
        <dbReference type="EMBL" id="MFG1710898.1"/>
    </source>
</evidence>
<dbReference type="EMBL" id="JBICRM010000060">
    <property type="protein sequence ID" value="MFG1710898.1"/>
    <property type="molecule type" value="Genomic_DNA"/>
</dbReference>
<dbReference type="InterPro" id="IPR045794">
    <property type="entry name" value="Trypco1"/>
</dbReference>
<dbReference type="NCBIfam" id="NF041216">
    <property type="entry name" value="CU044_2847_fam"/>
    <property type="match status" value="1"/>
</dbReference>
<accession>A0ABW7ATY3</accession>
<comment type="caution">
    <text evidence="2">The sequence shown here is derived from an EMBL/GenBank/DDBJ whole genome shotgun (WGS) entry which is preliminary data.</text>
</comment>
<proteinExistence type="predicted"/>
<gene>
    <name evidence="2" type="ORF">ACFLIM_47830</name>
</gene>
<organism evidence="2 3">
    <name type="scientific">Nonomuraea marmarensis</name>
    <dbReference type="NCBI Taxonomy" id="3351344"/>
    <lineage>
        <taxon>Bacteria</taxon>
        <taxon>Bacillati</taxon>
        <taxon>Actinomycetota</taxon>
        <taxon>Actinomycetes</taxon>
        <taxon>Streptosporangiales</taxon>
        <taxon>Streptosporangiaceae</taxon>
        <taxon>Nonomuraea</taxon>
    </lineage>
</organism>
<dbReference type="Pfam" id="PF19493">
    <property type="entry name" value="Trypco1"/>
    <property type="match status" value="1"/>
</dbReference>
<dbReference type="Proteomes" id="UP001603978">
    <property type="component" value="Unassembled WGS sequence"/>
</dbReference>
<name>A0ABW7ATY3_9ACTN</name>
<feature type="domain" description="Trypsin-co-occurring" evidence="1">
    <location>
        <begin position="12"/>
        <end position="100"/>
    </location>
</feature>
<evidence type="ECO:0000313" key="3">
    <source>
        <dbReference type="Proteomes" id="UP001603978"/>
    </source>
</evidence>
<reference evidence="2 3" key="1">
    <citation type="submission" date="2024-10" db="EMBL/GenBank/DDBJ databases">
        <authorList>
            <person name="Topkara A.R."/>
            <person name="Saygin H."/>
        </authorList>
    </citation>
    <scope>NUCLEOTIDE SEQUENCE [LARGE SCALE GENOMIC DNA]</scope>
    <source>
        <strain evidence="2 3">M3C6</strain>
    </source>
</reference>
<dbReference type="RefSeq" id="WP_393177151.1">
    <property type="nucleotide sequence ID" value="NZ_JBICRM010000060.1"/>
</dbReference>
<keyword evidence="3" id="KW-1185">Reference proteome</keyword>
<protein>
    <submittedName>
        <fullName evidence="2">CU044_2847 family protein</fullName>
    </submittedName>
</protein>